<sequence>MLPNYQTLETINPFTLAPWETRVQTDVEIAVSSLARNGLVGFGVAIKKQPPRYRKLKLKTFSVTLGARSEQNPFSAELAAMAHVLNMLVGLKDYRIMLLTSNRAAARTIANPRQQSGQDFIRQTYRLMKRLQRNGNHINILWKDAVPQESVPRMKSTTLNLARSQAATSNDLPENVGRHVKRVDSALPGKHTRQLYDRLSWKEASVLAQLRTGIARLNDYLYRINAADTDQCVCGQARETVEHFLFRCRKWTTQRIALLQCSQTHRGNLSFFLGGKSPSDNQHWTPNFEAVRASIRFAITTGRLDAT</sequence>
<name>A0A0F7VHS2_PENBI</name>
<evidence type="ECO:0000313" key="1">
    <source>
        <dbReference type="EMBL" id="CEO59700.1"/>
    </source>
</evidence>
<dbReference type="OrthoDB" id="4159828at2759"/>
<dbReference type="STRING" id="104259.A0A0F7VHS2"/>
<dbReference type="Proteomes" id="UP000042958">
    <property type="component" value="Unassembled WGS sequence"/>
</dbReference>
<accession>A0A0F7VHS2</accession>
<keyword evidence="1" id="KW-0548">Nucleotidyltransferase</keyword>
<gene>
    <name evidence="1" type="ORF">PMG11_04367</name>
</gene>
<keyword evidence="1" id="KW-0808">Transferase</keyword>
<dbReference type="AlphaFoldDB" id="A0A0F7VHS2"/>
<dbReference type="EMBL" id="CDHK01000004">
    <property type="protein sequence ID" value="CEO59700.1"/>
    <property type="molecule type" value="Genomic_DNA"/>
</dbReference>
<keyword evidence="2" id="KW-1185">Reference proteome</keyword>
<protein>
    <submittedName>
        <fullName evidence="1">Putative Reverse transcriptase</fullName>
    </submittedName>
</protein>
<keyword evidence="1" id="KW-0695">RNA-directed DNA polymerase</keyword>
<reference evidence="2" key="1">
    <citation type="journal article" date="2015" name="Genome Announc.">
        <title>Draft genome sequence of the fungus Penicillium brasilianum MG11.</title>
        <authorList>
            <person name="Horn F."/>
            <person name="Linde J."/>
            <person name="Mattern D.J."/>
            <person name="Walther G."/>
            <person name="Guthke R."/>
            <person name="Brakhage A.A."/>
            <person name="Valiante V."/>
        </authorList>
    </citation>
    <scope>NUCLEOTIDE SEQUENCE [LARGE SCALE GENOMIC DNA]</scope>
    <source>
        <strain evidence="2">MG11</strain>
    </source>
</reference>
<organism evidence="1 2">
    <name type="scientific">Penicillium brasilianum</name>
    <dbReference type="NCBI Taxonomy" id="104259"/>
    <lineage>
        <taxon>Eukaryota</taxon>
        <taxon>Fungi</taxon>
        <taxon>Dikarya</taxon>
        <taxon>Ascomycota</taxon>
        <taxon>Pezizomycotina</taxon>
        <taxon>Eurotiomycetes</taxon>
        <taxon>Eurotiomycetidae</taxon>
        <taxon>Eurotiales</taxon>
        <taxon>Aspergillaceae</taxon>
        <taxon>Penicillium</taxon>
    </lineage>
</organism>
<dbReference type="GO" id="GO:0003964">
    <property type="term" value="F:RNA-directed DNA polymerase activity"/>
    <property type="evidence" value="ECO:0007669"/>
    <property type="project" value="UniProtKB-KW"/>
</dbReference>
<proteinExistence type="predicted"/>
<evidence type="ECO:0000313" key="2">
    <source>
        <dbReference type="Proteomes" id="UP000042958"/>
    </source>
</evidence>